<evidence type="ECO:0000313" key="3">
    <source>
        <dbReference type="Proteomes" id="UP001497382"/>
    </source>
</evidence>
<feature type="region of interest" description="Disordered" evidence="1">
    <location>
        <begin position="152"/>
        <end position="179"/>
    </location>
</feature>
<proteinExistence type="predicted"/>
<feature type="compositionally biased region" description="Gly residues" evidence="1">
    <location>
        <begin position="155"/>
        <end position="179"/>
    </location>
</feature>
<sequence>ISGVGKSLSIKSLNESVHGSFSLLQRFRTFLSSLLPYHTFWDRKMVLMLRFLPLMIMGAIRGGQSHRHHHNNNRLMELLTAGIVAKVLQKQEGDGGGGHEYYPVPIHLPMHHHGHHMHASGSHQHHHHVTEKIIPIPVPHHTTRIIHINADANHGGKGGGDYDQGGGNYGGSSEMGGHSGAQTKIKQIVFQDSGVYGSPMQAQSVVPVRQQAYMAFRRPAVSMVPAAAAHPAYLTQPRYPMMAIRQRIPQMPAPYAAASMYAMPYRRIPAPPAPYMNPMMMRRPYPAPMPMPAMPAMW</sequence>
<feature type="non-terminal residue" evidence="2">
    <location>
        <position position="1"/>
    </location>
</feature>
<evidence type="ECO:0000256" key="1">
    <source>
        <dbReference type="SAM" id="MobiDB-lite"/>
    </source>
</evidence>
<dbReference type="EMBL" id="CAXIEN010000207">
    <property type="protein sequence ID" value="CAL1286715.1"/>
    <property type="molecule type" value="Genomic_DNA"/>
</dbReference>
<comment type="caution">
    <text evidence="2">The sequence shown here is derived from an EMBL/GenBank/DDBJ whole genome shotgun (WGS) entry which is preliminary data.</text>
</comment>
<protein>
    <recommendedName>
        <fullName evidence="4">Zinc finger protein</fullName>
    </recommendedName>
</protein>
<gene>
    <name evidence="2" type="ORF">LARSCL_LOCUS14402</name>
</gene>
<name>A0AAV2ASR0_9ARAC</name>
<evidence type="ECO:0008006" key="4">
    <source>
        <dbReference type="Google" id="ProtNLM"/>
    </source>
</evidence>
<evidence type="ECO:0000313" key="2">
    <source>
        <dbReference type="EMBL" id="CAL1286715.1"/>
    </source>
</evidence>
<organism evidence="2 3">
    <name type="scientific">Larinioides sclopetarius</name>
    <dbReference type="NCBI Taxonomy" id="280406"/>
    <lineage>
        <taxon>Eukaryota</taxon>
        <taxon>Metazoa</taxon>
        <taxon>Ecdysozoa</taxon>
        <taxon>Arthropoda</taxon>
        <taxon>Chelicerata</taxon>
        <taxon>Arachnida</taxon>
        <taxon>Araneae</taxon>
        <taxon>Araneomorphae</taxon>
        <taxon>Entelegynae</taxon>
        <taxon>Araneoidea</taxon>
        <taxon>Araneidae</taxon>
        <taxon>Larinioides</taxon>
    </lineage>
</organism>
<keyword evidence="3" id="KW-1185">Reference proteome</keyword>
<reference evidence="2 3" key="1">
    <citation type="submission" date="2024-04" db="EMBL/GenBank/DDBJ databases">
        <authorList>
            <person name="Rising A."/>
            <person name="Reimegard J."/>
            <person name="Sonavane S."/>
            <person name="Akerstrom W."/>
            <person name="Nylinder S."/>
            <person name="Hedman E."/>
            <person name="Kallberg Y."/>
        </authorList>
    </citation>
    <scope>NUCLEOTIDE SEQUENCE [LARGE SCALE GENOMIC DNA]</scope>
</reference>
<dbReference type="Proteomes" id="UP001497382">
    <property type="component" value="Unassembled WGS sequence"/>
</dbReference>
<dbReference type="AlphaFoldDB" id="A0AAV2ASR0"/>
<accession>A0AAV2ASR0</accession>